<keyword evidence="1" id="KW-1133">Transmembrane helix</keyword>
<dbReference type="AlphaFoldDB" id="B7K1A5"/>
<protein>
    <submittedName>
        <fullName evidence="2">Lipolytic protein G-D-S-L family</fullName>
    </submittedName>
</protein>
<keyword evidence="1" id="KW-0812">Transmembrane</keyword>
<dbReference type="CDD" id="cd00229">
    <property type="entry name" value="SGNH_hydrolase"/>
    <property type="match status" value="1"/>
</dbReference>
<keyword evidence="1" id="KW-0472">Membrane</keyword>
<feature type="transmembrane region" description="Helical" evidence="1">
    <location>
        <begin position="7"/>
        <end position="29"/>
    </location>
</feature>
<keyword evidence="3" id="KW-1185">Reference proteome</keyword>
<dbReference type="Proteomes" id="UP000008204">
    <property type="component" value="Chromosome"/>
</dbReference>
<dbReference type="OrthoDB" id="5446411at2"/>
<evidence type="ECO:0000313" key="3">
    <source>
        <dbReference type="Proteomes" id="UP000008204"/>
    </source>
</evidence>
<name>B7K1A5_RIPO1</name>
<dbReference type="eggNOG" id="COG2755">
    <property type="taxonomic scope" value="Bacteria"/>
</dbReference>
<dbReference type="KEGG" id="cyp:PCC8801_2281"/>
<accession>B7K1A5</accession>
<reference evidence="3" key="1">
    <citation type="journal article" date="2011" name="MBio">
        <title>Novel metabolic attributes of the genus Cyanothece, comprising a group of unicellular nitrogen-fixing Cyanobacteria.</title>
        <authorList>
            <person name="Bandyopadhyay A."/>
            <person name="Elvitigala T."/>
            <person name="Welsh E."/>
            <person name="Stockel J."/>
            <person name="Liberton M."/>
            <person name="Min H."/>
            <person name="Sherman L.A."/>
            <person name="Pakrasi H.B."/>
        </authorList>
    </citation>
    <scope>NUCLEOTIDE SEQUENCE [LARGE SCALE GENOMIC DNA]</scope>
    <source>
        <strain evidence="3">PCC 8801</strain>
    </source>
</reference>
<dbReference type="HOGENOM" id="CLU_684853_0_0_3"/>
<dbReference type="Gene3D" id="3.40.50.1110">
    <property type="entry name" value="SGNH hydrolase"/>
    <property type="match status" value="1"/>
</dbReference>
<dbReference type="SUPFAM" id="SSF52266">
    <property type="entry name" value="SGNH hydrolase"/>
    <property type="match status" value="1"/>
</dbReference>
<evidence type="ECO:0000313" key="2">
    <source>
        <dbReference type="EMBL" id="ACK66300.1"/>
    </source>
</evidence>
<gene>
    <name evidence="2" type="ordered locus">PCC8801_2281</name>
</gene>
<evidence type="ECO:0000256" key="1">
    <source>
        <dbReference type="SAM" id="Phobius"/>
    </source>
</evidence>
<dbReference type="STRING" id="41431.PCC8801_2281"/>
<dbReference type="InterPro" id="IPR036514">
    <property type="entry name" value="SGNH_hydro_sf"/>
</dbReference>
<dbReference type="RefSeq" id="WP_012595568.1">
    <property type="nucleotide sequence ID" value="NC_011726.1"/>
</dbReference>
<organism evidence="2 3">
    <name type="scientific">Rippkaea orientalis (strain PCC 8801 / RF-1)</name>
    <name type="common">Cyanothece sp. (strain PCC 8801)</name>
    <dbReference type="NCBI Taxonomy" id="41431"/>
    <lineage>
        <taxon>Bacteria</taxon>
        <taxon>Bacillati</taxon>
        <taxon>Cyanobacteriota</taxon>
        <taxon>Cyanophyceae</taxon>
        <taxon>Oscillatoriophycideae</taxon>
        <taxon>Chroococcales</taxon>
        <taxon>Aphanothecaceae</taxon>
        <taxon>Rippkaea</taxon>
        <taxon>Rippkaea orientalis</taxon>
    </lineage>
</organism>
<dbReference type="EMBL" id="CP001287">
    <property type="protein sequence ID" value="ACK66300.1"/>
    <property type="molecule type" value="Genomic_DNA"/>
</dbReference>
<proteinExistence type="predicted"/>
<sequence length="397" mass="45366">MNQFKQLGLNLLLGLGGVIFALGIGEIALRIVGISYPSFYRVDEYRGHALIPGISGWWTHEGKGWVQVNQDGLRDGEHTQNKPPNTLRIAVLGDSFAEAIQVNQEDTFWSLIERELPQCQGINQQKVEVINFGVGDYGTAQELMTLKHRIWQYSPDLIILSIFTGNDIINNSKTLSPPDRFSPFLIEKNGKFVMDFSFKDTETYQWRNSLPRKVIFSIINNSRLLQVINEARIAFKNRRALLGNQGQNNDKIDIVNYLDLTPELYLETANQDWQQAWKITEELVKLIQQETEEKGAKFLAVTLSNPAQVYPNPSQRKQYLAQARITDEFYPDKRIKQLGEKESFEVLNLAPQFQAYADKNKTFLHGFENTVLGSGHWNEKGHQLAGELITKKVCETF</sequence>